<dbReference type="AlphaFoldDB" id="A0A9Q9EHE1"/>
<dbReference type="OrthoDB" id="185373at2759"/>
<feature type="compositionally biased region" description="Basic and acidic residues" evidence="5">
    <location>
        <begin position="101"/>
        <end position="126"/>
    </location>
</feature>
<evidence type="ECO:0000256" key="4">
    <source>
        <dbReference type="ARBA" id="ARBA00023128"/>
    </source>
</evidence>
<dbReference type="Proteomes" id="UP001056384">
    <property type="component" value="Chromosome 2"/>
</dbReference>
<reference evidence="6" key="1">
    <citation type="submission" date="2022-06" db="EMBL/GenBank/DDBJ databases">
        <title>Complete genome sequences of two strains of the flax pathogen Septoria linicola.</title>
        <authorList>
            <person name="Lapalu N."/>
            <person name="Simon A."/>
            <person name="Demenou B."/>
            <person name="Paumier D."/>
            <person name="Guillot M.-P."/>
            <person name="Gout L."/>
            <person name="Valade R."/>
        </authorList>
    </citation>
    <scope>NUCLEOTIDE SEQUENCE</scope>
    <source>
        <strain evidence="6">SE15195</strain>
    </source>
</reference>
<organism evidence="6 7">
    <name type="scientific">Septoria linicola</name>
    <dbReference type="NCBI Taxonomy" id="215465"/>
    <lineage>
        <taxon>Eukaryota</taxon>
        <taxon>Fungi</taxon>
        <taxon>Dikarya</taxon>
        <taxon>Ascomycota</taxon>
        <taxon>Pezizomycotina</taxon>
        <taxon>Dothideomycetes</taxon>
        <taxon>Dothideomycetidae</taxon>
        <taxon>Mycosphaerellales</taxon>
        <taxon>Mycosphaerellaceae</taxon>
        <taxon>Septoria</taxon>
    </lineage>
</organism>
<comment type="subcellular location">
    <subcellularLocation>
        <location evidence="1">Mitochondrion</location>
    </subcellularLocation>
</comment>
<proteinExistence type="predicted"/>
<dbReference type="InterPro" id="IPR024319">
    <property type="entry name" value="ATPase_expression_mit"/>
</dbReference>
<evidence type="ECO:0000313" key="7">
    <source>
        <dbReference type="Proteomes" id="UP001056384"/>
    </source>
</evidence>
<keyword evidence="4" id="KW-0496">Mitochondrion</keyword>
<evidence type="ECO:0000256" key="2">
    <source>
        <dbReference type="ARBA" id="ARBA00022737"/>
    </source>
</evidence>
<keyword evidence="2" id="KW-0677">Repeat</keyword>
<protein>
    <submittedName>
        <fullName evidence="6">ATPase expression protein 2</fullName>
    </submittedName>
</protein>
<feature type="compositionally biased region" description="Basic and acidic residues" evidence="5">
    <location>
        <begin position="76"/>
        <end position="93"/>
    </location>
</feature>
<dbReference type="GO" id="GO:0005739">
    <property type="term" value="C:mitochondrion"/>
    <property type="evidence" value="ECO:0007669"/>
    <property type="project" value="UniProtKB-SubCell"/>
</dbReference>
<dbReference type="InterPro" id="IPR011990">
    <property type="entry name" value="TPR-like_helical_dom_sf"/>
</dbReference>
<sequence length="758" mass="86251">MTSLLARIGQLESRISAQTIWNSGKRKRVDWVCTECQGRSRRDLRQRRGYSDDALRWSGSEREGSSPGGWGMQWEDSGRRMKARDHGRLDDGSSGRAGMKSAERETDQPRVDTTFFDRHELDTVTERKRRVHGGTSRSQAKGESDLWDESEKVQTARTPFHAIEVDDESTETTIPRNTLLDLDYRKELPLALRNKAADVVIRCLYAAAQDHDMDFIASIADDTFSEILRVLEPSSFVAKLGTAHIELSSALAESMHIAPMRDVAFEYNKVLLRILRYRRGTGKLPRLEDYELLLRSARLLGSYKMATIVWRSLHSDGLKPSTKCFNYYMASLVWNGAHSAGGRHKVRVIPFNMMARSAKSRRSRFGAYRIGERGVKEDTMRVFGEMLAFGAVADHDSFQTLITACAREGDINTVKAILQRVWSIDVQAIMDGKDEDTITPISFSENSPLRPQSSLLFALAHAFGVNNDVPSALRVVDFVARHYDLEITTETWNQLFEWTFVLAEERTHDVPESVGKLPSQSVLSLWKTMTGAPYFIKPNLGMYTRLISNLCYRSSSYSTVIVDMMNEALPLVNKDAQAAARSRRRLAAAIKESQSAGAIEEARREWEYASLIKRRNTFWARRWVRNLLTAINSRNIMSAAKHQQLLELPRLLWDWRKYAPTSVHYESATGFVECTMSSREDLQKRAAAYTKIVDDLEQLKRQSKRYVGDGWTANHTISGKERAIKEVARRKKAAIREAKDDRRLISDLRKDNVSSLVS</sequence>
<dbReference type="EMBL" id="CP099419">
    <property type="protein sequence ID" value="USW49817.1"/>
    <property type="molecule type" value="Genomic_DNA"/>
</dbReference>
<dbReference type="PANTHER" id="PTHR47447:SF17">
    <property type="entry name" value="OS12G0638900 PROTEIN"/>
    <property type="match status" value="1"/>
</dbReference>
<keyword evidence="3" id="KW-0809">Transit peptide</keyword>
<name>A0A9Q9EHE1_9PEZI</name>
<evidence type="ECO:0000256" key="1">
    <source>
        <dbReference type="ARBA" id="ARBA00004173"/>
    </source>
</evidence>
<accession>A0A9Q9EHE1</accession>
<evidence type="ECO:0000256" key="5">
    <source>
        <dbReference type="SAM" id="MobiDB-lite"/>
    </source>
</evidence>
<keyword evidence="7" id="KW-1185">Reference proteome</keyword>
<evidence type="ECO:0000256" key="3">
    <source>
        <dbReference type="ARBA" id="ARBA00022946"/>
    </source>
</evidence>
<dbReference type="PANTHER" id="PTHR47447">
    <property type="entry name" value="OS03G0856100 PROTEIN"/>
    <property type="match status" value="1"/>
</dbReference>
<evidence type="ECO:0000313" key="6">
    <source>
        <dbReference type="EMBL" id="USW49817.1"/>
    </source>
</evidence>
<dbReference type="Gene3D" id="1.25.40.10">
    <property type="entry name" value="Tetratricopeptide repeat domain"/>
    <property type="match status" value="1"/>
</dbReference>
<dbReference type="Pfam" id="PF12921">
    <property type="entry name" value="ATP13"/>
    <property type="match status" value="1"/>
</dbReference>
<feature type="region of interest" description="Disordered" evidence="5">
    <location>
        <begin position="56"/>
        <end position="153"/>
    </location>
</feature>
<feature type="compositionally biased region" description="Basic and acidic residues" evidence="5">
    <location>
        <begin position="140"/>
        <end position="153"/>
    </location>
</feature>
<gene>
    <name evidence="6" type="ORF">Slin15195_G031360</name>
</gene>